<evidence type="ECO:0000256" key="4">
    <source>
        <dbReference type="SAM" id="MobiDB-lite"/>
    </source>
</evidence>
<dbReference type="Gene3D" id="3.30.890.10">
    <property type="entry name" value="Methyl-cpg-binding Protein 2, Chain A"/>
    <property type="match status" value="1"/>
</dbReference>
<organism evidence="5 6">
    <name type="scientific">Rhodnius prolixus</name>
    <name type="common">Triatomid bug</name>
    <dbReference type="NCBI Taxonomy" id="13249"/>
    <lineage>
        <taxon>Eukaryota</taxon>
        <taxon>Metazoa</taxon>
        <taxon>Ecdysozoa</taxon>
        <taxon>Arthropoda</taxon>
        <taxon>Hexapoda</taxon>
        <taxon>Insecta</taxon>
        <taxon>Pterygota</taxon>
        <taxon>Neoptera</taxon>
        <taxon>Paraneoptera</taxon>
        <taxon>Hemiptera</taxon>
        <taxon>Heteroptera</taxon>
        <taxon>Panheteroptera</taxon>
        <taxon>Cimicomorpha</taxon>
        <taxon>Reduviidae</taxon>
        <taxon>Triatominae</taxon>
        <taxon>Rhodnius</taxon>
    </lineage>
</organism>
<dbReference type="GO" id="GO:0008270">
    <property type="term" value="F:zinc ion binding"/>
    <property type="evidence" value="ECO:0007669"/>
    <property type="project" value="UniProtKB-KW"/>
</dbReference>
<dbReference type="InterPro" id="IPR016177">
    <property type="entry name" value="DNA-bd_dom_sf"/>
</dbReference>
<feature type="compositionally biased region" description="Low complexity" evidence="4">
    <location>
        <begin position="428"/>
        <end position="439"/>
    </location>
</feature>
<feature type="region of interest" description="Disordered" evidence="4">
    <location>
        <begin position="415"/>
        <end position="458"/>
    </location>
</feature>
<dbReference type="PROSITE" id="PS50982">
    <property type="entry name" value="MBD"/>
    <property type="match status" value="1"/>
</dbReference>
<name>T1HDK7_RHOPR</name>
<protein>
    <submittedName>
        <fullName evidence="5">MBD domain-containing protein</fullName>
    </submittedName>
</protein>
<dbReference type="Gene3D" id="3.30.40.10">
    <property type="entry name" value="Zinc/RING finger domain, C3HC4 (zinc finger)"/>
    <property type="match status" value="1"/>
</dbReference>
<dbReference type="SMART" id="SM00249">
    <property type="entry name" value="PHD"/>
    <property type="match status" value="1"/>
</dbReference>
<feature type="compositionally biased region" description="Basic and acidic residues" evidence="4">
    <location>
        <begin position="118"/>
        <end position="127"/>
    </location>
</feature>
<dbReference type="EMBL" id="ACPB03008780">
    <property type="status" value="NOT_ANNOTATED_CDS"/>
    <property type="molecule type" value="Genomic_DNA"/>
</dbReference>
<sequence>MSKNSFVVESIQRIINGVVPPRQEDEAEEEEDEAADSSKNVDNQETALSLNSDKQVTNLDSSEKRLSSEDSDVFYDSVDVDSSKLDEDDDHFEDSVDKEMIEANSTNKKNDLVSVEGTEDKSSEKVKVGKANDGQVLLVKQSSIEGDEQQSVAVSSQDNICNEENIIILSDSSDVDKKSVSSGNEAVEASKSSTNLQSTEDKSSEKVKVGKANDGQVLLVEQSSIEGDEQQSVAVSSQDAENDSEIELIEFPSFSKKDNLKKSLIKRSVSKAIIKNNSEKKVVTSFKKKRRIQFEKKTCKDDVPNLVLEAPRDKTIKTGNEDSVDKKDPPKAAEPKETDQTNEHTEEGIIAVEKPILKVQSKEADKKLTCPKKTTTNISSVDEEQSTDKTTDVDMVDNSERQLLKQFLDRVGNVKRRFSKTKPKKTSVKSSSGEMSSSSAVEDNDNSKSEEEIEQRSVKPTRKFLIGAFNNEKPDLTHPRYRKPLEMGWVRELVYRNLSSNDKRTRFADVYYYTPKGKKLRSSIQVKQYLPRGLSLKNFTFAKESLGINDNVREIVRSARVSLNSKFVDNKRAVANNRRIKELKRYLKAKMFSSKKKTANYLSKNPFKAAMCKKSEVVQDSESETKFSNDEYTDDASKPFVAAKKCKKSEVVQDSESETKHSNDEYSEDDDKMKRSTCTQKCPKALHFIPTILCIDCEMKFHPQCEGITLEDESDFEDLTPIVDYICKKCRLIRHRNAGEPLRYFPTPSSSPSSLILPPTVQLDLHSPEKKLDSTSTIQMPEIDVEVGRQQVDLSSSTADDDDDDDDDETEIMSPMLSQGESESDENSTEDSEANEIEDQVYAENASFIENSPPGEYIEDVSSEPINEAQMSFNKQDGAILLLTGDGSNPSMQVSANGELLISQNNRQLVCKGLLGNDDELNLNCPVNEGKSTNQSADQQIDQEFDEIVPTQIEPSNAEEYEMVVNNSECGNNKPTLTLMTENGLINLAIAGIVDEEYSARSLKEIQSEGKSTAKEEQMLESMADSENSTDHIKHSDAKKEEELILKKARNMKPPCHCALSKTTDLYKCKIFTEAERAIIYHKFWKNLSWKKKKKFVDALVERSGKSGDGRSGEDSCIFNLEKNGERYRVCRKMFLNTLGIGEWSLNNWLKNIHDGYKPRKYWNDLTLR</sequence>
<feature type="compositionally biased region" description="Acidic residues" evidence="4">
    <location>
        <begin position="822"/>
        <end position="835"/>
    </location>
</feature>
<feature type="compositionally biased region" description="Polar residues" evidence="4">
    <location>
        <begin position="37"/>
        <end position="60"/>
    </location>
</feature>
<dbReference type="InterPro" id="IPR011011">
    <property type="entry name" value="Znf_FYVE_PHD"/>
</dbReference>
<feature type="region of interest" description="Disordered" evidence="4">
    <location>
        <begin position="652"/>
        <end position="672"/>
    </location>
</feature>
<keyword evidence="2" id="KW-0863">Zinc-finger</keyword>
<dbReference type="VEuPathDB" id="VectorBase:RPRC002127"/>
<dbReference type="AlphaFoldDB" id="T1HDK7"/>
<evidence type="ECO:0000313" key="6">
    <source>
        <dbReference type="Proteomes" id="UP000015103"/>
    </source>
</evidence>
<feature type="region of interest" description="Disordered" evidence="4">
    <location>
        <begin position="303"/>
        <end position="351"/>
    </location>
</feature>
<feature type="compositionally biased region" description="Basic and acidic residues" evidence="4">
    <location>
        <begin position="199"/>
        <end position="208"/>
    </location>
</feature>
<keyword evidence="1" id="KW-0479">Metal-binding</keyword>
<evidence type="ECO:0000256" key="1">
    <source>
        <dbReference type="ARBA" id="ARBA00022723"/>
    </source>
</evidence>
<dbReference type="InterPro" id="IPR001965">
    <property type="entry name" value="Znf_PHD"/>
</dbReference>
<reference evidence="5" key="1">
    <citation type="submission" date="2015-05" db="UniProtKB">
        <authorList>
            <consortium name="EnsemblMetazoa"/>
        </authorList>
    </citation>
    <scope>IDENTIFICATION</scope>
</reference>
<accession>T1HDK7</accession>
<dbReference type="GO" id="GO:0003677">
    <property type="term" value="F:DNA binding"/>
    <property type="evidence" value="ECO:0007669"/>
    <property type="project" value="InterPro"/>
</dbReference>
<dbReference type="HOGENOM" id="CLU_274333_0_0_1"/>
<dbReference type="Proteomes" id="UP000015103">
    <property type="component" value="Unassembled WGS sequence"/>
</dbReference>
<feature type="region of interest" description="Disordered" evidence="4">
    <location>
        <begin position="1007"/>
        <end position="1038"/>
    </location>
</feature>
<feature type="compositionally biased region" description="Basic and acidic residues" evidence="4">
    <location>
        <begin position="1029"/>
        <end position="1038"/>
    </location>
</feature>
<keyword evidence="6" id="KW-1185">Reference proteome</keyword>
<feature type="compositionally biased region" description="Acidic residues" evidence="4">
    <location>
        <begin position="25"/>
        <end position="35"/>
    </location>
</feature>
<feature type="compositionally biased region" description="Basic and acidic residues" evidence="4">
    <location>
        <begin position="445"/>
        <end position="457"/>
    </location>
</feature>
<feature type="compositionally biased region" description="Basic residues" evidence="4">
    <location>
        <begin position="415"/>
        <end position="427"/>
    </location>
</feature>
<feature type="region of interest" description="Disordered" evidence="4">
    <location>
        <begin position="769"/>
        <end position="835"/>
    </location>
</feature>
<feature type="compositionally biased region" description="Acidic residues" evidence="4">
    <location>
        <begin position="799"/>
        <end position="811"/>
    </location>
</feature>
<feature type="region of interest" description="Disordered" evidence="4">
    <location>
        <begin position="172"/>
        <end position="210"/>
    </location>
</feature>
<dbReference type="EnsemblMetazoa" id="RPRC002127-RA">
    <property type="protein sequence ID" value="RPRC002127-PA"/>
    <property type="gene ID" value="RPRC002127"/>
</dbReference>
<proteinExistence type="predicted"/>
<evidence type="ECO:0000256" key="3">
    <source>
        <dbReference type="ARBA" id="ARBA00022833"/>
    </source>
</evidence>
<dbReference type="SUPFAM" id="SSF57903">
    <property type="entry name" value="FYVE/PHD zinc finger"/>
    <property type="match status" value="1"/>
</dbReference>
<dbReference type="CDD" id="cd00122">
    <property type="entry name" value="MBD"/>
    <property type="match status" value="1"/>
</dbReference>
<dbReference type="SMART" id="SM00391">
    <property type="entry name" value="MBD"/>
    <property type="match status" value="1"/>
</dbReference>
<dbReference type="SUPFAM" id="SSF54171">
    <property type="entry name" value="DNA-binding domain"/>
    <property type="match status" value="1"/>
</dbReference>
<dbReference type="InParanoid" id="T1HDK7"/>
<evidence type="ECO:0000256" key="2">
    <source>
        <dbReference type="ARBA" id="ARBA00022771"/>
    </source>
</evidence>
<keyword evidence="3" id="KW-0862">Zinc</keyword>
<feature type="compositionally biased region" description="Basic and acidic residues" evidence="4">
    <location>
        <begin position="310"/>
        <end position="347"/>
    </location>
</feature>
<evidence type="ECO:0000313" key="5">
    <source>
        <dbReference type="EnsemblMetazoa" id="RPRC002127-PA"/>
    </source>
</evidence>
<feature type="compositionally biased region" description="Basic and acidic residues" evidence="4">
    <location>
        <begin position="1007"/>
        <end position="1018"/>
    </location>
</feature>
<dbReference type="Pfam" id="PF01429">
    <property type="entry name" value="MBD"/>
    <property type="match status" value="1"/>
</dbReference>
<dbReference type="STRING" id="13249.T1HDK7"/>
<dbReference type="InterPro" id="IPR013083">
    <property type="entry name" value="Znf_RING/FYVE/PHD"/>
</dbReference>
<feature type="region of interest" description="Disordered" evidence="4">
    <location>
        <begin position="17"/>
        <end position="127"/>
    </location>
</feature>
<dbReference type="InterPro" id="IPR001739">
    <property type="entry name" value="Methyl_CpG_DNA-bd"/>
</dbReference>